<dbReference type="InterPro" id="IPR036291">
    <property type="entry name" value="NAD(P)-bd_dom_sf"/>
</dbReference>
<dbReference type="SUPFAM" id="SSF48179">
    <property type="entry name" value="6-phosphogluconate dehydrogenase C-terminal domain-like"/>
    <property type="match status" value="1"/>
</dbReference>
<name>A0AA89CA64_BURCE</name>
<dbReference type="InterPro" id="IPR008927">
    <property type="entry name" value="6-PGluconate_DH-like_C_sf"/>
</dbReference>
<feature type="domain" description="6-phosphogluconate dehydrogenase NADP-binding" evidence="1">
    <location>
        <begin position="5"/>
        <end position="126"/>
    </location>
</feature>
<dbReference type="InterPro" id="IPR015814">
    <property type="entry name" value="Pgluconate_DH_NAD-bd_C"/>
</dbReference>
<evidence type="ECO:0000313" key="3">
    <source>
        <dbReference type="EMBL" id="KGB93067.1"/>
    </source>
</evidence>
<dbReference type="SUPFAM" id="SSF51735">
    <property type="entry name" value="NAD(P)-binding Rossmann-fold domains"/>
    <property type="match status" value="1"/>
</dbReference>
<organism evidence="3 4">
    <name type="scientific">Burkholderia cepacia</name>
    <name type="common">Pseudomonas cepacia</name>
    <dbReference type="NCBI Taxonomy" id="292"/>
    <lineage>
        <taxon>Bacteria</taxon>
        <taxon>Pseudomonadati</taxon>
        <taxon>Pseudomonadota</taxon>
        <taxon>Betaproteobacteria</taxon>
        <taxon>Burkholderiales</taxon>
        <taxon>Burkholderiaceae</taxon>
        <taxon>Burkholderia</taxon>
        <taxon>Burkholderia cepacia complex</taxon>
    </lineage>
</organism>
<dbReference type="Pfam" id="PF09130">
    <property type="entry name" value="DUF1932"/>
    <property type="match status" value="1"/>
</dbReference>
<dbReference type="Proteomes" id="UP000029575">
    <property type="component" value="Unassembled WGS sequence"/>
</dbReference>
<dbReference type="RefSeq" id="WP_052100082.1">
    <property type="nucleotide sequence ID" value="NZ_KN150853.1"/>
</dbReference>
<sequence length="312" mass="32894">MIDPTIAFIGFGEAGSLLGGALAARNVRVTMYDRQLDDARIASAMRDKATRVHVEAASTVAAAIRDAQWIVSAVTASSDAEVAAAVAAHIRADQTFIDLNSVSPALKQHGQRLIESAGGRYVEAAVMAPVPPHGLAVPMLLAGPSADAVARELTTLGFTAQAVSTRVGAASAAKMCRSVMIKGIEALTVECLSAARAYGADALVLASLRQTFNTFATRPDLPGYLIGRVAEHGRRRAAEMREVCDTLREGGVAPEMSEACARVQDGFIDKMAARGLDYHALLPFDWKAVLDRLGNRPVSAPTPPRYGAGRDD</sequence>
<dbReference type="InterPro" id="IPR013328">
    <property type="entry name" value="6PGD_dom2"/>
</dbReference>
<dbReference type="GO" id="GO:0050661">
    <property type="term" value="F:NADP binding"/>
    <property type="evidence" value="ECO:0007669"/>
    <property type="project" value="InterPro"/>
</dbReference>
<dbReference type="PANTHER" id="PTHR43580:SF2">
    <property type="entry name" value="CYTOKINE-LIKE NUCLEAR FACTOR N-PAC"/>
    <property type="match status" value="1"/>
</dbReference>
<reference evidence="3 4" key="1">
    <citation type="submission" date="2014-06" db="EMBL/GenBank/DDBJ databases">
        <authorList>
            <person name="Bishop-Lilly K.A."/>
            <person name="Broomall S.M."/>
            <person name="Chain P.S."/>
            <person name="Chertkov O."/>
            <person name="Coyne S.R."/>
            <person name="Daligault H.E."/>
            <person name="Davenport K.W."/>
            <person name="Erkkila T."/>
            <person name="Frey K.G."/>
            <person name="Gibbons H.S."/>
            <person name="Gu W."/>
            <person name="Jaissle J."/>
            <person name="Johnson S.L."/>
            <person name="Koroleva G.I."/>
            <person name="Ladner J.T."/>
            <person name="Lo C.-C."/>
            <person name="Minogue T.D."/>
            <person name="Munk C."/>
            <person name="Palacios G.F."/>
            <person name="Redden C.L."/>
            <person name="Rosenzweig C.N."/>
            <person name="Scholz M.B."/>
            <person name="Teshima H."/>
            <person name="Xu Y."/>
        </authorList>
    </citation>
    <scope>NUCLEOTIDE SEQUENCE [LARGE SCALE GENOMIC DNA]</scope>
    <source>
        <strain evidence="3 4">DWS 37UF10B-2</strain>
    </source>
</reference>
<evidence type="ECO:0000259" key="2">
    <source>
        <dbReference type="Pfam" id="PF09130"/>
    </source>
</evidence>
<feature type="domain" description="Phosphogluconate dehydrogenase NAD-binding putative C-terminal" evidence="2">
    <location>
        <begin position="195"/>
        <end position="264"/>
    </location>
</feature>
<evidence type="ECO:0000313" key="4">
    <source>
        <dbReference type="Proteomes" id="UP000029575"/>
    </source>
</evidence>
<dbReference type="Gene3D" id="3.40.50.720">
    <property type="entry name" value="NAD(P)-binding Rossmann-like Domain"/>
    <property type="match status" value="1"/>
</dbReference>
<dbReference type="InterPro" id="IPR006115">
    <property type="entry name" value="6PGDH_NADP-bd"/>
</dbReference>
<proteinExistence type="predicted"/>
<dbReference type="Gene3D" id="1.10.1040.10">
    <property type="entry name" value="N-(1-d-carboxylethyl)-l-norvaline Dehydrogenase, domain 2"/>
    <property type="match status" value="1"/>
</dbReference>
<comment type="caution">
    <text evidence="3">The sequence shown here is derived from an EMBL/GenBank/DDBJ whole genome shotgun (WGS) entry which is preliminary data.</text>
</comment>
<protein>
    <submittedName>
        <fullName evidence="3">NAD-dependent glycerol-3-phosphate dehydrogenase family protein</fullName>
    </submittedName>
</protein>
<dbReference type="EMBL" id="JPGD01000006">
    <property type="protein sequence ID" value="KGB93067.1"/>
    <property type="molecule type" value="Genomic_DNA"/>
</dbReference>
<dbReference type="PANTHER" id="PTHR43580">
    <property type="entry name" value="OXIDOREDUCTASE GLYR1-RELATED"/>
    <property type="match status" value="1"/>
</dbReference>
<dbReference type="AlphaFoldDB" id="A0AA89CA64"/>
<dbReference type="InterPro" id="IPR051265">
    <property type="entry name" value="HIBADH-related_NP60_sf"/>
</dbReference>
<dbReference type="Pfam" id="PF03446">
    <property type="entry name" value="NAD_binding_2"/>
    <property type="match status" value="1"/>
</dbReference>
<evidence type="ECO:0000259" key="1">
    <source>
        <dbReference type="Pfam" id="PF03446"/>
    </source>
</evidence>
<accession>A0AA89CA64</accession>
<gene>
    <name evidence="3" type="ORF">DM43_345</name>
</gene>